<proteinExistence type="predicted"/>
<dbReference type="Gene3D" id="1.10.4080.10">
    <property type="entry name" value="ADP-ribosylation/Crystallin J1"/>
    <property type="match status" value="1"/>
</dbReference>
<evidence type="ECO:0000313" key="2">
    <source>
        <dbReference type="Proteomes" id="UP001224418"/>
    </source>
</evidence>
<keyword evidence="2" id="KW-1185">Reference proteome</keyword>
<dbReference type="RefSeq" id="WP_307355010.1">
    <property type="nucleotide sequence ID" value="NZ_BAAACJ010000025.1"/>
</dbReference>
<sequence>MKSWKYELKLRRNAIPKVLTEEEQTWDSYKKILKDEDDKINLLWNSHVPGSYAPEKVLIGAIQSVESMGCDVSKAEELMEKGLEALKDNNLYELHKLTAEIFYELNNAPKIKDHPYWSYTVYNNFEEYLNKVTFPKYDTFELNISEFNEQIKSAWVYQICAGALGTAIEGYTSENLKKAFGNITSYIRTPNTFNDDITYEIAFLKAFETKGYDVTSKDIAKEWVGLIPAGWSAEDIALKNIRMGIFPPESGYKNNPYREWIGAQMRGVVCGFVAPGNPYMAAKLAFEDGSVSHHNNGVLGEIFNAVMTSLAFVENDIRKIIKLSIDAIPNDSEYYSVVKFAYDLCLNSDSFEDCWKVCEEKYKEYNWIHAYPNAAAEVIALWFGKCDFEKTMNIICMEGQDVDCNAAQIASILGIINLMDGINIDKWVTPIGDRICTYVRDNEEFSLNEFCNWNVEIVKKHINNLK</sequence>
<accession>A0ABU0JP05</accession>
<reference evidence="1 2" key="1">
    <citation type="submission" date="2023-07" db="EMBL/GenBank/DDBJ databases">
        <title>Genomic Encyclopedia of Type Strains, Phase IV (KMG-IV): sequencing the most valuable type-strain genomes for metagenomic binning, comparative biology and taxonomic classification.</title>
        <authorList>
            <person name="Goeker M."/>
        </authorList>
    </citation>
    <scope>NUCLEOTIDE SEQUENCE [LARGE SCALE GENOMIC DNA]</scope>
    <source>
        <strain evidence="1 2">DSM 1400</strain>
    </source>
</reference>
<evidence type="ECO:0000313" key="1">
    <source>
        <dbReference type="EMBL" id="MDQ0478819.1"/>
    </source>
</evidence>
<organism evidence="1 2">
    <name type="scientific">Hathewaya limosa</name>
    <name type="common">Clostridium limosum</name>
    <dbReference type="NCBI Taxonomy" id="1536"/>
    <lineage>
        <taxon>Bacteria</taxon>
        <taxon>Bacillati</taxon>
        <taxon>Bacillota</taxon>
        <taxon>Clostridia</taxon>
        <taxon>Eubacteriales</taxon>
        <taxon>Clostridiaceae</taxon>
        <taxon>Hathewaya</taxon>
    </lineage>
</organism>
<protein>
    <submittedName>
        <fullName evidence="1">ADP-ribosylglycohydrolase</fullName>
    </submittedName>
</protein>
<name>A0ABU0JP05_HATLI</name>
<gene>
    <name evidence="1" type="ORF">QOZ93_000547</name>
</gene>
<dbReference type="EMBL" id="JAUSWN010000003">
    <property type="protein sequence ID" value="MDQ0478819.1"/>
    <property type="molecule type" value="Genomic_DNA"/>
</dbReference>
<dbReference type="SUPFAM" id="SSF101478">
    <property type="entry name" value="ADP-ribosylglycohydrolase"/>
    <property type="match status" value="1"/>
</dbReference>
<dbReference type="Pfam" id="PF03747">
    <property type="entry name" value="ADP_ribosyl_GH"/>
    <property type="match status" value="1"/>
</dbReference>
<dbReference type="InterPro" id="IPR036705">
    <property type="entry name" value="Ribosyl_crysJ1_sf"/>
</dbReference>
<dbReference type="Proteomes" id="UP001224418">
    <property type="component" value="Unassembled WGS sequence"/>
</dbReference>
<comment type="caution">
    <text evidence="1">The sequence shown here is derived from an EMBL/GenBank/DDBJ whole genome shotgun (WGS) entry which is preliminary data.</text>
</comment>
<dbReference type="InterPro" id="IPR005502">
    <property type="entry name" value="Ribosyl_crysJ1"/>
</dbReference>